<dbReference type="Proteomes" id="UP000027120">
    <property type="component" value="Unassembled WGS sequence"/>
</dbReference>
<dbReference type="SUPFAM" id="SSF101941">
    <property type="entry name" value="NAC domain"/>
    <property type="match status" value="1"/>
</dbReference>
<sequence length="74" mass="8932">MGYLLSFRFHPAGEEIINLLNEKGLDPDFSVQTIYKVDKYYFDPRQLFCKYHHLAITLQQFTEFMVFLRAWSCF</sequence>
<organism evidence="1 2">
    <name type="scientific">Citrus sinensis</name>
    <name type="common">Sweet orange</name>
    <name type="synonym">Citrus aurantium var. sinensis</name>
    <dbReference type="NCBI Taxonomy" id="2711"/>
    <lineage>
        <taxon>Eukaryota</taxon>
        <taxon>Viridiplantae</taxon>
        <taxon>Streptophyta</taxon>
        <taxon>Embryophyta</taxon>
        <taxon>Tracheophyta</taxon>
        <taxon>Spermatophyta</taxon>
        <taxon>Magnoliopsida</taxon>
        <taxon>eudicotyledons</taxon>
        <taxon>Gunneridae</taxon>
        <taxon>Pentapetalae</taxon>
        <taxon>rosids</taxon>
        <taxon>malvids</taxon>
        <taxon>Sapindales</taxon>
        <taxon>Rutaceae</taxon>
        <taxon>Aurantioideae</taxon>
        <taxon>Citrus</taxon>
    </lineage>
</organism>
<protein>
    <submittedName>
        <fullName evidence="1">Uncharacterized protein</fullName>
    </submittedName>
</protein>
<name>A0A067FR74_CITSI</name>
<dbReference type="InterPro" id="IPR036093">
    <property type="entry name" value="NAC_dom_sf"/>
</dbReference>
<accession>A0A067FR74</accession>
<dbReference type="GO" id="GO:0003677">
    <property type="term" value="F:DNA binding"/>
    <property type="evidence" value="ECO:0007669"/>
    <property type="project" value="InterPro"/>
</dbReference>
<reference evidence="1 2" key="1">
    <citation type="submission" date="2014-04" db="EMBL/GenBank/DDBJ databases">
        <authorList>
            <consortium name="International Citrus Genome Consortium"/>
            <person name="Gmitter F."/>
            <person name="Chen C."/>
            <person name="Farmerie W."/>
            <person name="Harkins T."/>
            <person name="Desany B."/>
            <person name="Mohiuddin M."/>
            <person name="Kodira C."/>
            <person name="Borodovsky M."/>
            <person name="Lomsadze A."/>
            <person name="Burns P."/>
            <person name="Jenkins J."/>
            <person name="Prochnik S."/>
            <person name="Shu S."/>
            <person name="Chapman J."/>
            <person name="Pitluck S."/>
            <person name="Schmutz J."/>
            <person name="Rokhsar D."/>
        </authorList>
    </citation>
    <scope>NUCLEOTIDE SEQUENCE</scope>
</reference>
<dbReference type="EMBL" id="KK784892">
    <property type="protein sequence ID" value="KDO69848.1"/>
    <property type="molecule type" value="Genomic_DNA"/>
</dbReference>
<dbReference type="AlphaFoldDB" id="A0A067FR74"/>
<evidence type="ECO:0000313" key="2">
    <source>
        <dbReference type="Proteomes" id="UP000027120"/>
    </source>
</evidence>
<evidence type="ECO:0000313" key="1">
    <source>
        <dbReference type="EMBL" id="KDO69848.1"/>
    </source>
</evidence>
<proteinExistence type="predicted"/>
<keyword evidence="2" id="KW-1185">Reference proteome</keyword>
<gene>
    <name evidence="1" type="ORF">CISIN_1g037457mg</name>
</gene>
<dbReference type="SMR" id="A0A067FR74"/>
<dbReference type="GO" id="GO:0006355">
    <property type="term" value="P:regulation of DNA-templated transcription"/>
    <property type="evidence" value="ECO:0007669"/>
    <property type="project" value="InterPro"/>
</dbReference>